<evidence type="ECO:0000313" key="1">
    <source>
        <dbReference type="EMBL" id="SPJ34084.1"/>
    </source>
</evidence>
<accession>A0A2R8CMT7</accession>
<evidence type="ECO:0008006" key="3">
    <source>
        <dbReference type="Google" id="ProtNLM"/>
    </source>
</evidence>
<dbReference type="RefSeq" id="WP_108842920.1">
    <property type="nucleotide sequence ID" value="NZ_ONZI01000003.1"/>
</dbReference>
<dbReference type="EMBL" id="ONZI01000003">
    <property type="protein sequence ID" value="SPJ34084.1"/>
    <property type="molecule type" value="Genomic_DNA"/>
</dbReference>
<dbReference type="Proteomes" id="UP000244934">
    <property type="component" value="Unassembled WGS sequence"/>
</dbReference>
<dbReference type="AlphaFoldDB" id="A0A2R8CMT7"/>
<gene>
    <name evidence="1" type="ORF">KSP9073_02116</name>
</gene>
<dbReference type="PANTHER" id="PTHR37827:SF1">
    <property type="entry name" value="HNH DOMAIN-CONTAINING PROTEIN"/>
    <property type="match status" value="1"/>
</dbReference>
<evidence type="ECO:0000313" key="2">
    <source>
        <dbReference type="Proteomes" id="UP000244934"/>
    </source>
</evidence>
<name>A0A2R8CMT7_9GAMM</name>
<reference evidence="2" key="1">
    <citation type="submission" date="2018-03" db="EMBL/GenBank/DDBJ databases">
        <authorList>
            <person name="Navarro De La Torre S."/>
        </authorList>
    </citation>
    <scope>NUCLEOTIDE SEQUENCE [LARGE SCALE GENOMIC DNA]</scope>
    <source>
        <strain evidence="2">EAod3</strain>
    </source>
</reference>
<keyword evidence="2" id="KW-1185">Reference proteome</keyword>
<proteinExistence type="predicted"/>
<protein>
    <recommendedName>
        <fullName evidence="3">HNH domain-containing protein</fullName>
    </recommendedName>
</protein>
<organism evidence="1 2">
    <name type="scientific">Kushneria phyllosphaerae</name>
    <dbReference type="NCBI Taxonomy" id="2100822"/>
    <lineage>
        <taxon>Bacteria</taxon>
        <taxon>Pseudomonadati</taxon>
        <taxon>Pseudomonadota</taxon>
        <taxon>Gammaproteobacteria</taxon>
        <taxon>Oceanospirillales</taxon>
        <taxon>Halomonadaceae</taxon>
        <taxon>Kushneria</taxon>
    </lineage>
</organism>
<dbReference type="OrthoDB" id="9802640at2"/>
<sequence length="112" mass="13150">MSQHEDTSSSCCALCARQGVALTRHHLIPRALHGRKRFRKRFSREEMKGDILMICRPCHNHIHRVLSEREMAEHYHTRDALLAQPDIAEFARWLSSRPAGFKPKSPIRRQQR</sequence>
<dbReference type="PANTHER" id="PTHR37827">
    <property type="entry name" value="TUDOR DOMAIN-CONTAINING PROTEIN"/>
    <property type="match status" value="1"/>
</dbReference>